<reference evidence="1" key="1">
    <citation type="submission" date="2016-12" db="EMBL/GenBank/DDBJ databases">
        <title>Extending the VSGnome of Trypanosoma brucei strain TREU927.</title>
        <authorList>
            <person name="Cross G.A."/>
        </authorList>
    </citation>
    <scope>NUCLEOTIDE SEQUENCE</scope>
    <source>
        <strain evidence="1">Tb927.99.1663</strain>
    </source>
</reference>
<dbReference type="AlphaFoldDB" id="A0A1V0FZ55"/>
<name>A0A1V0FZ55_9TRYP</name>
<dbReference type="SUPFAM" id="SSF58087">
    <property type="entry name" value="Variant surface glycoprotein (N-terminal domain)"/>
    <property type="match status" value="1"/>
</dbReference>
<dbReference type="VEuPathDB" id="TriTrypDB:Tb427_000488700"/>
<accession>A0A1V0FZ55</accession>
<sequence>MQKTIAENEAENATASLYHEAKYMYKVAEDFKSLISTTDSDVKQAEKLTQIWQLKAEEATQVKDQNAYAALVLHGRLKIDKTKQARLNYEQTLSGVREGILHRINYLQGRTKSFTSIAVSASAKQSTNIKCKATTTWEKHGDAQCDPTTLNGSPLERQPISAMAATKVRAATEAEINVEMGSYDLELTVSTDLGSDTASKCQTSGSATALTGIAMVAKGLAPRCGGQLLTTAKADRPKQNFEAEEENPPSKLPTAAKLASLLCKAKETAPPPKIALEATTTETLIGDADFLYIAAQLLTTEIPAVTQPEGTEADQTK</sequence>
<protein>
    <submittedName>
        <fullName evidence="1">Variant surface glycoprotein</fullName>
    </submittedName>
</protein>
<organism evidence="1">
    <name type="scientific">Trypanosoma brucei</name>
    <dbReference type="NCBI Taxonomy" id="5691"/>
    <lineage>
        <taxon>Eukaryota</taxon>
        <taxon>Discoba</taxon>
        <taxon>Euglenozoa</taxon>
        <taxon>Kinetoplastea</taxon>
        <taxon>Metakinetoplastina</taxon>
        <taxon>Trypanosomatida</taxon>
        <taxon>Trypanosomatidae</taxon>
        <taxon>Trypanosoma</taxon>
    </lineage>
</organism>
<evidence type="ECO:0000313" key="1">
    <source>
        <dbReference type="EMBL" id="ARB50844.1"/>
    </source>
</evidence>
<dbReference type="VEuPathDB" id="TriTrypDB:Tb11.v5.0417"/>
<proteinExistence type="predicted"/>
<dbReference type="EMBL" id="KY404593">
    <property type="protein sequence ID" value="ARB50844.1"/>
    <property type="molecule type" value="Genomic_DNA"/>
</dbReference>